<evidence type="ECO:0000256" key="1">
    <source>
        <dbReference type="SAM" id="Phobius"/>
    </source>
</evidence>
<sequence>MSNSLDLYTTAPPFNDPSLYRKLVGSLQYLTFTRPDIAFFVNRIIQFMHKLTVIHFSTVKSILRYLFDTPPPNSLPSSALIQSSGLLKSNLQSPVLPQKQNIVLLPLLLLIFTGYHNFSMISVFL</sequence>
<keyword evidence="1" id="KW-0812">Transmembrane</keyword>
<evidence type="ECO:0000313" key="2">
    <source>
        <dbReference type="EMBL" id="KAA0043106.1"/>
    </source>
</evidence>
<dbReference type="AlphaFoldDB" id="A0A5A7TM59"/>
<protein>
    <submittedName>
        <fullName evidence="2 3">Mitochondrial protein</fullName>
    </submittedName>
</protein>
<feature type="transmembrane region" description="Helical" evidence="1">
    <location>
        <begin position="102"/>
        <end position="124"/>
    </location>
</feature>
<gene>
    <name evidence="3" type="ORF">E5676_scaffold546G00050</name>
    <name evidence="2" type="ORF">E6C27_scaffold805G00180</name>
</gene>
<dbReference type="PANTHER" id="PTHR11439:SF450">
    <property type="entry name" value="REVERSE TRANSCRIPTASE TY1_COPIA-TYPE DOMAIN-CONTAINING PROTEIN"/>
    <property type="match status" value="1"/>
</dbReference>
<organism evidence="2 4">
    <name type="scientific">Cucumis melo var. makuwa</name>
    <name type="common">Oriental melon</name>
    <dbReference type="NCBI Taxonomy" id="1194695"/>
    <lineage>
        <taxon>Eukaryota</taxon>
        <taxon>Viridiplantae</taxon>
        <taxon>Streptophyta</taxon>
        <taxon>Embryophyta</taxon>
        <taxon>Tracheophyta</taxon>
        <taxon>Spermatophyta</taxon>
        <taxon>Magnoliopsida</taxon>
        <taxon>eudicotyledons</taxon>
        <taxon>Gunneridae</taxon>
        <taxon>Pentapetalae</taxon>
        <taxon>rosids</taxon>
        <taxon>fabids</taxon>
        <taxon>Cucurbitales</taxon>
        <taxon>Cucurbitaceae</taxon>
        <taxon>Benincaseae</taxon>
        <taxon>Cucumis</taxon>
    </lineage>
</organism>
<evidence type="ECO:0000313" key="4">
    <source>
        <dbReference type="Proteomes" id="UP000321393"/>
    </source>
</evidence>
<evidence type="ECO:0000313" key="5">
    <source>
        <dbReference type="Proteomes" id="UP000321947"/>
    </source>
</evidence>
<proteinExistence type="predicted"/>
<comment type="caution">
    <text evidence="2">The sequence shown here is derived from an EMBL/GenBank/DDBJ whole genome shotgun (WGS) entry which is preliminary data.</text>
</comment>
<dbReference type="OrthoDB" id="1298796at2759"/>
<accession>A0A5A7TM59</accession>
<dbReference type="EMBL" id="SSTE01015381">
    <property type="protein sequence ID" value="KAA0043106.1"/>
    <property type="molecule type" value="Genomic_DNA"/>
</dbReference>
<evidence type="ECO:0000313" key="3">
    <source>
        <dbReference type="EMBL" id="TYJ96381.1"/>
    </source>
</evidence>
<keyword evidence="1" id="KW-1133">Transmembrane helix</keyword>
<name>A0A5A7TM59_CUCMM</name>
<dbReference type="Proteomes" id="UP000321393">
    <property type="component" value="Unassembled WGS sequence"/>
</dbReference>
<dbReference type="Proteomes" id="UP000321947">
    <property type="component" value="Unassembled WGS sequence"/>
</dbReference>
<dbReference type="PANTHER" id="PTHR11439">
    <property type="entry name" value="GAG-POL-RELATED RETROTRANSPOSON"/>
    <property type="match status" value="1"/>
</dbReference>
<reference evidence="4 5" key="1">
    <citation type="submission" date="2019-08" db="EMBL/GenBank/DDBJ databases">
        <title>Draft genome sequences of two oriental melons (Cucumis melo L. var makuwa).</title>
        <authorList>
            <person name="Kwon S.-Y."/>
        </authorList>
    </citation>
    <scope>NUCLEOTIDE SEQUENCE [LARGE SCALE GENOMIC DNA]</scope>
    <source>
        <strain evidence="5">cv. Chang Bougi</strain>
        <strain evidence="4">cv. SW 3</strain>
        <tissue evidence="2">Leaf</tissue>
    </source>
</reference>
<keyword evidence="1" id="KW-0472">Membrane</keyword>
<dbReference type="EMBL" id="SSTD01019467">
    <property type="protein sequence ID" value="TYJ96381.1"/>
    <property type="molecule type" value="Genomic_DNA"/>
</dbReference>